<feature type="transmembrane region" description="Helical" evidence="2">
    <location>
        <begin position="123"/>
        <end position="145"/>
    </location>
</feature>
<keyword evidence="2" id="KW-0812">Transmembrane</keyword>
<feature type="transmembrane region" description="Helical" evidence="2">
    <location>
        <begin position="244"/>
        <end position="263"/>
    </location>
</feature>
<accession>A0ABN9RY86</accession>
<feature type="transmembrane region" description="Helical" evidence="2">
    <location>
        <begin position="204"/>
        <end position="224"/>
    </location>
</feature>
<feature type="transmembrane region" description="Helical" evidence="2">
    <location>
        <begin position="269"/>
        <end position="287"/>
    </location>
</feature>
<comment type="caution">
    <text evidence="3">The sequence shown here is derived from an EMBL/GenBank/DDBJ whole genome shotgun (WGS) entry which is preliminary data.</text>
</comment>
<feature type="transmembrane region" description="Helical" evidence="2">
    <location>
        <begin position="157"/>
        <end position="178"/>
    </location>
</feature>
<protein>
    <recommendedName>
        <fullName evidence="5">Protein RFT1 homolog</fullName>
    </recommendedName>
</protein>
<feature type="transmembrane region" description="Helical" evidence="2">
    <location>
        <begin position="427"/>
        <end position="448"/>
    </location>
</feature>
<gene>
    <name evidence="3" type="ORF">PCOR1329_LOCUS24806</name>
</gene>
<proteinExistence type="predicted"/>
<organism evidence="3 4">
    <name type="scientific">Prorocentrum cordatum</name>
    <dbReference type="NCBI Taxonomy" id="2364126"/>
    <lineage>
        <taxon>Eukaryota</taxon>
        <taxon>Sar</taxon>
        <taxon>Alveolata</taxon>
        <taxon>Dinophyceae</taxon>
        <taxon>Prorocentrales</taxon>
        <taxon>Prorocentraceae</taxon>
        <taxon>Prorocentrum</taxon>
    </lineage>
</organism>
<evidence type="ECO:0000313" key="4">
    <source>
        <dbReference type="Proteomes" id="UP001189429"/>
    </source>
</evidence>
<reference evidence="3" key="1">
    <citation type="submission" date="2023-10" db="EMBL/GenBank/DDBJ databases">
        <authorList>
            <person name="Chen Y."/>
            <person name="Shah S."/>
            <person name="Dougan E. K."/>
            <person name="Thang M."/>
            <person name="Chan C."/>
        </authorList>
    </citation>
    <scope>NUCLEOTIDE SEQUENCE [LARGE SCALE GENOMIC DNA]</scope>
</reference>
<keyword evidence="2" id="KW-0472">Membrane</keyword>
<feature type="transmembrane region" description="Helical" evidence="2">
    <location>
        <begin position="551"/>
        <end position="574"/>
    </location>
</feature>
<name>A0ABN9RY86_9DINO</name>
<sequence>SGLPRGPRGGRPGPGRRGRGGGRGGRRSGRRRGRPRGRRGRPRRRRGGRGRGGRAGERRRRRRRPRGRRGRGARARRRRGRSRGRGRRGPWGGRPRRPRAEDEGGHEEGEAESEHEEMSSVDIAVLVMFFGGAILGRCGQMFLSYPDADVRVSANRMFCVAVSIFIAMTIWSLCHSFLVHQLIPSPFPRGLAILDEVMQQRAELFIMVCLFAGLWILISLFCHWTGDSKLREWRGAAKTLTPHVCGFAGANVVMRCMVLAHAWAGMMGVAVAGVTTCGVLLLCMAATEAMRQQRCYTETLSEQEQHECLEAAMEGEDEAAAFITSAVLLGTSAVAFHMGNCDVEEHVGNIEHTHCVQACMKVLMYLLAPLIIVFPCAANSKLCGSCTGRSMFQRSARNVKVIMAMTISRALLYVTRSTFEGMIDQSAVAQLSTAIVVSLSAIILTIAFDSIADRLEKKAVEEGPDTRVMDGNSDSEDLPECPGNVCSPLSGGASPSKAAVQHLMFSTRNFIGVFGLLVGLSWEAVFEAGNKTLVTWINDQIHADGMGDHKVILQTCLTLLVLGVVLPGWAKYLVPLAERTKEFHNSNIEHEKDTTPVMCDRRTLRMLVRRGACCCRRSHDHGAESDDDETSCEE</sequence>
<feature type="non-terminal residue" evidence="3">
    <location>
        <position position="1"/>
    </location>
</feature>
<evidence type="ECO:0000256" key="1">
    <source>
        <dbReference type="SAM" id="MobiDB-lite"/>
    </source>
</evidence>
<dbReference type="Proteomes" id="UP001189429">
    <property type="component" value="Unassembled WGS sequence"/>
</dbReference>
<feature type="region of interest" description="Disordered" evidence="1">
    <location>
        <begin position="1"/>
        <end position="117"/>
    </location>
</feature>
<keyword evidence="4" id="KW-1185">Reference proteome</keyword>
<dbReference type="EMBL" id="CAUYUJ010008583">
    <property type="protein sequence ID" value="CAK0824383.1"/>
    <property type="molecule type" value="Genomic_DNA"/>
</dbReference>
<feature type="compositionally biased region" description="Basic residues" evidence="1">
    <location>
        <begin position="14"/>
        <end position="88"/>
    </location>
</feature>
<feature type="transmembrane region" description="Helical" evidence="2">
    <location>
        <begin position="509"/>
        <end position="526"/>
    </location>
</feature>
<evidence type="ECO:0000313" key="3">
    <source>
        <dbReference type="EMBL" id="CAK0824383.1"/>
    </source>
</evidence>
<evidence type="ECO:0008006" key="5">
    <source>
        <dbReference type="Google" id="ProtNLM"/>
    </source>
</evidence>
<feature type="compositionally biased region" description="Basic and acidic residues" evidence="1">
    <location>
        <begin position="98"/>
        <end position="108"/>
    </location>
</feature>
<keyword evidence="2" id="KW-1133">Transmembrane helix</keyword>
<evidence type="ECO:0000256" key="2">
    <source>
        <dbReference type="SAM" id="Phobius"/>
    </source>
</evidence>